<keyword evidence="10" id="KW-1133">Transmembrane helix</keyword>
<dbReference type="InParanoid" id="A0A4R6QN60"/>
<evidence type="ECO:0000256" key="1">
    <source>
        <dbReference type="ARBA" id="ARBA00000085"/>
    </source>
</evidence>
<evidence type="ECO:0000256" key="11">
    <source>
        <dbReference type="ARBA" id="ARBA00023012"/>
    </source>
</evidence>
<comment type="subcellular location">
    <subcellularLocation>
        <location evidence="2">Membrane</location>
    </subcellularLocation>
</comment>
<dbReference type="Proteomes" id="UP000295361">
    <property type="component" value="Unassembled WGS sequence"/>
</dbReference>
<dbReference type="InterPro" id="IPR001610">
    <property type="entry name" value="PAC"/>
</dbReference>
<dbReference type="Pfam" id="PF03924">
    <property type="entry name" value="CHASE"/>
    <property type="match status" value="1"/>
</dbReference>
<dbReference type="InterPro" id="IPR006189">
    <property type="entry name" value="CHASE_dom"/>
</dbReference>
<evidence type="ECO:0000259" key="16">
    <source>
        <dbReference type="PROSITE" id="PS50113"/>
    </source>
</evidence>
<dbReference type="Gene3D" id="1.10.287.130">
    <property type="match status" value="1"/>
</dbReference>
<evidence type="ECO:0000259" key="17">
    <source>
        <dbReference type="PROSITE" id="PS50839"/>
    </source>
</evidence>
<reference evidence="18 19" key="1">
    <citation type="submission" date="2019-03" db="EMBL/GenBank/DDBJ databases">
        <title>Genomic Encyclopedia of Type Strains, Phase IV (KMG-IV): sequencing the most valuable type-strain genomes for metagenomic binning, comparative biology and taxonomic classification.</title>
        <authorList>
            <person name="Goeker M."/>
        </authorList>
    </citation>
    <scope>NUCLEOTIDE SEQUENCE [LARGE SCALE GENOMIC DNA]</scope>
    <source>
        <strain evidence="18 19">DSM 16998</strain>
    </source>
</reference>
<evidence type="ECO:0000256" key="3">
    <source>
        <dbReference type="ARBA" id="ARBA00012438"/>
    </source>
</evidence>
<name>A0A4R6QN60_9BURK</name>
<dbReference type="GO" id="GO:0006355">
    <property type="term" value="P:regulation of DNA-templated transcription"/>
    <property type="evidence" value="ECO:0007669"/>
    <property type="project" value="InterPro"/>
</dbReference>
<comment type="caution">
    <text evidence="18">The sequence shown here is derived from an EMBL/GenBank/DDBJ whole genome shotgun (WGS) entry which is preliminary data.</text>
</comment>
<keyword evidence="8" id="KW-0418">Kinase</keyword>
<dbReference type="NCBIfam" id="TIGR00229">
    <property type="entry name" value="sensory_box"/>
    <property type="match status" value="2"/>
</dbReference>
<dbReference type="PANTHER" id="PTHR43065:SF47">
    <property type="match status" value="1"/>
</dbReference>
<dbReference type="InterPro" id="IPR036097">
    <property type="entry name" value="HisK_dim/P_sf"/>
</dbReference>
<keyword evidence="11" id="KW-0902">Two-component regulatory system</keyword>
<keyword evidence="19" id="KW-1185">Reference proteome</keyword>
<dbReference type="InterPro" id="IPR000700">
    <property type="entry name" value="PAS-assoc_C"/>
</dbReference>
<dbReference type="InterPro" id="IPR003594">
    <property type="entry name" value="HATPase_dom"/>
</dbReference>
<dbReference type="InterPro" id="IPR013767">
    <property type="entry name" value="PAS_fold"/>
</dbReference>
<keyword evidence="5" id="KW-0808">Transferase</keyword>
<proteinExistence type="predicted"/>
<gene>
    <name evidence="18" type="ORF">DES47_104595</name>
</gene>
<dbReference type="PROSITE" id="PS50113">
    <property type="entry name" value="PAC"/>
    <property type="match status" value="2"/>
</dbReference>
<evidence type="ECO:0000256" key="12">
    <source>
        <dbReference type="ARBA" id="ARBA00023136"/>
    </source>
</evidence>
<dbReference type="InterPro" id="IPR004358">
    <property type="entry name" value="Sig_transdc_His_kin-like_C"/>
</dbReference>
<dbReference type="SMART" id="SM00091">
    <property type="entry name" value="PAS"/>
    <property type="match status" value="2"/>
</dbReference>
<dbReference type="RefSeq" id="WP_166652058.1">
    <property type="nucleotide sequence ID" value="NZ_SNXS01000004.1"/>
</dbReference>
<feature type="domain" description="PAS" evidence="15">
    <location>
        <begin position="433"/>
        <end position="489"/>
    </location>
</feature>
<dbReference type="GO" id="GO:0005524">
    <property type="term" value="F:ATP binding"/>
    <property type="evidence" value="ECO:0007669"/>
    <property type="project" value="UniProtKB-KW"/>
</dbReference>
<dbReference type="Gene3D" id="3.30.450.350">
    <property type="entry name" value="CHASE domain"/>
    <property type="match status" value="1"/>
</dbReference>
<keyword evidence="7" id="KW-0547">Nucleotide-binding</keyword>
<feature type="domain" description="PAC" evidence="16">
    <location>
        <begin position="521"/>
        <end position="573"/>
    </location>
</feature>
<dbReference type="AlphaFoldDB" id="A0A4R6QN60"/>
<dbReference type="InterPro" id="IPR036890">
    <property type="entry name" value="HATPase_C_sf"/>
</dbReference>
<evidence type="ECO:0000259" key="15">
    <source>
        <dbReference type="PROSITE" id="PS50112"/>
    </source>
</evidence>
<dbReference type="InterPro" id="IPR042240">
    <property type="entry name" value="CHASE_sf"/>
</dbReference>
<sequence length="855" mass="94642">MLLSAALTVLIVIVLLRLHQQNDVAQARSRVEAELALLRLKLEATAQATFSPTQSLEAMIQLDGDLSAQRFADLIARAIKHLPHIRSVSAAPDDVVRHVFPLQGNEQVLNLDYRRLPEQWQQVREARRLGRPVIAAPLKLIQGGQGIIQRTPVFLRDATLPEGRRYWGVVSVVADLQQFVASSGLSDRGPLELALFEADTPGRPGKHLWGPVAMRDGAPVIQMAQLPGANWALLAVPQGGWQTASNWLAPDVLAALLGGALVSALLALLMRQQLALRQRNAALFDEIEQGRVAREQLEESQARFRSMAALASDWVWEQDADLRFTFVSRAAEESTEVPSQNVLGHLRWDSPNLMPGTDWEEHRALLLRRQPFRDFEYAQHTGNGELRYVSVSGAPVFDAQGRFQGYRGTGRNITAAKRAEAALRESQTALLQARDRLQAVLDAAVEVAIIATDMEGRMILFNRGAERMLGYAEHEMLGRNPALLHLQHEVTARAAELSIEVGRKVEDFETFVLRATEQGSETREWTYRHKDGHPLAVSLSVSHVRAPDGSPLGFLGVARDISAQRQAEQQLRQLNAELESRVQARTAELSEALAHLRQAQDELLRSEKMAALGSLVAGVAHELNTPLGNCLTTASTMDERTREVRRHFADNSLRRSVLEAYLEDAGTAAKIMLHGLGTANELVAHFKQLSVDQTSVQRRRFTLQSVVDDVLSLMRARWKSTPYRIETAIELEDPLDGFPGPLGQVLSNLMLNALLHGFEGREQGLLRISARALSEQDYELVVEDDGVGMSEEVRRRAFDPFFTTKMGRGGTGLGLNIVYNIVTGVLGGQVELHSAPGQGCRFVFRMPRVAPELTN</sequence>
<evidence type="ECO:0000256" key="6">
    <source>
        <dbReference type="ARBA" id="ARBA00022692"/>
    </source>
</evidence>
<keyword evidence="9" id="KW-0067">ATP-binding</keyword>
<dbReference type="PROSITE" id="PS50839">
    <property type="entry name" value="CHASE"/>
    <property type="match status" value="1"/>
</dbReference>
<dbReference type="InterPro" id="IPR013656">
    <property type="entry name" value="PAS_4"/>
</dbReference>
<feature type="domain" description="PAC" evidence="16">
    <location>
        <begin position="373"/>
        <end position="425"/>
    </location>
</feature>
<dbReference type="GO" id="GO:0016020">
    <property type="term" value="C:membrane"/>
    <property type="evidence" value="ECO:0007669"/>
    <property type="project" value="UniProtKB-SubCell"/>
</dbReference>
<dbReference type="InterPro" id="IPR035965">
    <property type="entry name" value="PAS-like_dom_sf"/>
</dbReference>
<keyword evidence="13" id="KW-0175">Coiled coil</keyword>
<dbReference type="Gene3D" id="3.30.565.10">
    <property type="entry name" value="Histidine kinase-like ATPase, C-terminal domain"/>
    <property type="match status" value="1"/>
</dbReference>
<comment type="catalytic activity">
    <reaction evidence="1">
        <text>ATP + protein L-histidine = ADP + protein N-phospho-L-histidine.</text>
        <dbReference type="EC" id="2.7.13.3"/>
    </reaction>
</comment>
<evidence type="ECO:0000313" key="18">
    <source>
        <dbReference type="EMBL" id="TDP64305.1"/>
    </source>
</evidence>
<dbReference type="CDD" id="cd00082">
    <property type="entry name" value="HisKA"/>
    <property type="match status" value="1"/>
</dbReference>
<protein>
    <recommendedName>
        <fullName evidence="3">histidine kinase</fullName>
        <ecNumber evidence="3">2.7.13.3</ecNumber>
    </recommendedName>
</protein>
<dbReference type="SUPFAM" id="SSF55874">
    <property type="entry name" value="ATPase domain of HSP90 chaperone/DNA topoisomerase II/histidine kinase"/>
    <property type="match status" value="1"/>
</dbReference>
<evidence type="ECO:0000256" key="8">
    <source>
        <dbReference type="ARBA" id="ARBA00022777"/>
    </source>
</evidence>
<evidence type="ECO:0000313" key="19">
    <source>
        <dbReference type="Proteomes" id="UP000295361"/>
    </source>
</evidence>
<dbReference type="InterPro" id="IPR005467">
    <property type="entry name" value="His_kinase_dom"/>
</dbReference>
<dbReference type="SUPFAM" id="SSF55785">
    <property type="entry name" value="PYP-like sensor domain (PAS domain)"/>
    <property type="match status" value="2"/>
</dbReference>
<feature type="domain" description="Histidine kinase" evidence="14">
    <location>
        <begin position="618"/>
        <end position="850"/>
    </location>
</feature>
<dbReference type="SUPFAM" id="SSF47384">
    <property type="entry name" value="Homodimeric domain of signal transducing histidine kinase"/>
    <property type="match status" value="1"/>
</dbReference>
<dbReference type="SMART" id="SM01079">
    <property type="entry name" value="CHASE"/>
    <property type="match status" value="1"/>
</dbReference>
<feature type="domain" description="CHASE" evidence="17">
    <location>
        <begin position="95"/>
        <end position="187"/>
    </location>
</feature>
<evidence type="ECO:0000259" key="14">
    <source>
        <dbReference type="PROSITE" id="PS50109"/>
    </source>
</evidence>
<dbReference type="CDD" id="cd00130">
    <property type="entry name" value="PAS"/>
    <property type="match status" value="2"/>
</dbReference>
<keyword evidence="4" id="KW-0597">Phosphoprotein</keyword>
<evidence type="ECO:0000256" key="9">
    <source>
        <dbReference type="ARBA" id="ARBA00022840"/>
    </source>
</evidence>
<evidence type="ECO:0000256" key="7">
    <source>
        <dbReference type="ARBA" id="ARBA00022741"/>
    </source>
</evidence>
<dbReference type="EC" id="2.7.13.3" evidence="3"/>
<accession>A0A4R6QN60</accession>
<dbReference type="PRINTS" id="PR00344">
    <property type="entry name" value="BCTRLSENSOR"/>
</dbReference>
<dbReference type="SMART" id="SM00387">
    <property type="entry name" value="HATPase_c"/>
    <property type="match status" value="1"/>
</dbReference>
<evidence type="ECO:0000256" key="4">
    <source>
        <dbReference type="ARBA" id="ARBA00022553"/>
    </source>
</evidence>
<dbReference type="Pfam" id="PF02518">
    <property type="entry name" value="HATPase_c"/>
    <property type="match status" value="1"/>
</dbReference>
<dbReference type="InterPro" id="IPR000014">
    <property type="entry name" value="PAS"/>
</dbReference>
<keyword evidence="6" id="KW-0812">Transmembrane</keyword>
<feature type="coiled-coil region" evidence="13">
    <location>
        <begin position="557"/>
        <end position="609"/>
    </location>
</feature>
<dbReference type="InterPro" id="IPR003661">
    <property type="entry name" value="HisK_dim/P_dom"/>
</dbReference>
<keyword evidence="12" id="KW-0472">Membrane</keyword>
<evidence type="ECO:0000256" key="2">
    <source>
        <dbReference type="ARBA" id="ARBA00004370"/>
    </source>
</evidence>
<dbReference type="Pfam" id="PF00989">
    <property type="entry name" value="PAS"/>
    <property type="match status" value="1"/>
</dbReference>
<evidence type="ECO:0000256" key="5">
    <source>
        <dbReference type="ARBA" id="ARBA00022679"/>
    </source>
</evidence>
<dbReference type="PROSITE" id="PS50112">
    <property type="entry name" value="PAS"/>
    <property type="match status" value="1"/>
</dbReference>
<dbReference type="EMBL" id="SNXS01000004">
    <property type="protein sequence ID" value="TDP64305.1"/>
    <property type="molecule type" value="Genomic_DNA"/>
</dbReference>
<dbReference type="PANTHER" id="PTHR43065">
    <property type="entry name" value="SENSOR HISTIDINE KINASE"/>
    <property type="match status" value="1"/>
</dbReference>
<dbReference type="GO" id="GO:0000155">
    <property type="term" value="F:phosphorelay sensor kinase activity"/>
    <property type="evidence" value="ECO:0007669"/>
    <property type="project" value="InterPro"/>
</dbReference>
<dbReference type="Pfam" id="PF08448">
    <property type="entry name" value="PAS_4"/>
    <property type="match status" value="1"/>
</dbReference>
<dbReference type="SMART" id="SM00086">
    <property type="entry name" value="PAC"/>
    <property type="match status" value="2"/>
</dbReference>
<dbReference type="Gene3D" id="3.30.450.20">
    <property type="entry name" value="PAS domain"/>
    <property type="match status" value="2"/>
</dbReference>
<dbReference type="PROSITE" id="PS50109">
    <property type="entry name" value="HIS_KIN"/>
    <property type="match status" value="1"/>
</dbReference>
<evidence type="ECO:0000256" key="13">
    <source>
        <dbReference type="SAM" id="Coils"/>
    </source>
</evidence>
<evidence type="ECO:0000256" key="10">
    <source>
        <dbReference type="ARBA" id="ARBA00022989"/>
    </source>
</evidence>
<organism evidence="18 19">
    <name type="scientific">Roseateles toxinivorans</name>
    <dbReference type="NCBI Taxonomy" id="270368"/>
    <lineage>
        <taxon>Bacteria</taxon>
        <taxon>Pseudomonadati</taxon>
        <taxon>Pseudomonadota</taxon>
        <taxon>Betaproteobacteria</taxon>
        <taxon>Burkholderiales</taxon>
        <taxon>Sphaerotilaceae</taxon>
        <taxon>Roseateles</taxon>
    </lineage>
</organism>